<dbReference type="OrthoDB" id="550424at2759"/>
<dbReference type="Proteomes" id="UP001153069">
    <property type="component" value="Unassembled WGS sequence"/>
</dbReference>
<dbReference type="Gene3D" id="2.60.260.20">
    <property type="entry name" value="Urease metallochaperone UreE, N-terminal domain"/>
    <property type="match status" value="2"/>
</dbReference>
<dbReference type="CDD" id="cd06257">
    <property type="entry name" value="DnaJ"/>
    <property type="match status" value="1"/>
</dbReference>
<organism evidence="7 8">
    <name type="scientific">Seminavis robusta</name>
    <dbReference type="NCBI Taxonomy" id="568900"/>
    <lineage>
        <taxon>Eukaryota</taxon>
        <taxon>Sar</taxon>
        <taxon>Stramenopiles</taxon>
        <taxon>Ochrophyta</taxon>
        <taxon>Bacillariophyta</taxon>
        <taxon>Bacillariophyceae</taxon>
        <taxon>Bacillariophycidae</taxon>
        <taxon>Naviculales</taxon>
        <taxon>Naviculaceae</taxon>
        <taxon>Seminavis</taxon>
    </lineage>
</organism>
<evidence type="ECO:0000256" key="4">
    <source>
        <dbReference type="ARBA" id="ARBA00022833"/>
    </source>
</evidence>
<evidence type="ECO:0000259" key="6">
    <source>
        <dbReference type="PROSITE" id="PS50076"/>
    </source>
</evidence>
<dbReference type="InterPro" id="IPR036410">
    <property type="entry name" value="HSP_DnaJ_Cys-rich_dom_sf"/>
</dbReference>
<dbReference type="Gene3D" id="1.10.287.110">
    <property type="entry name" value="DnaJ domain"/>
    <property type="match status" value="1"/>
</dbReference>
<gene>
    <name evidence="7" type="ORF">SEMRO_54_G031820.1</name>
</gene>
<dbReference type="Pfam" id="PF01556">
    <property type="entry name" value="DnaJ_C"/>
    <property type="match status" value="1"/>
</dbReference>
<evidence type="ECO:0000256" key="3">
    <source>
        <dbReference type="ARBA" id="ARBA00022771"/>
    </source>
</evidence>
<evidence type="ECO:0000256" key="2">
    <source>
        <dbReference type="ARBA" id="ARBA00022737"/>
    </source>
</evidence>
<dbReference type="FunFam" id="1.10.287.110:FF:000041">
    <property type="entry name" value="Chaperone protein DNAj, putative"/>
    <property type="match status" value="1"/>
</dbReference>
<dbReference type="GO" id="GO:0030544">
    <property type="term" value="F:Hsp70 protein binding"/>
    <property type="evidence" value="ECO:0007669"/>
    <property type="project" value="InterPro"/>
</dbReference>
<dbReference type="Pfam" id="PF00684">
    <property type="entry name" value="DnaJ_CXXCXGXG"/>
    <property type="match status" value="1"/>
</dbReference>
<dbReference type="InterPro" id="IPR001623">
    <property type="entry name" value="DnaJ_domain"/>
</dbReference>
<dbReference type="FunFam" id="2.60.260.20:FF:000003">
    <property type="entry name" value="DnaJ subfamily A member 2"/>
    <property type="match status" value="1"/>
</dbReference>
<keyword evidence="8" id="KW-1185">Reference proteome</keyword>
<feature type="compositionally biased region" description="Gly residues" evidence="5">
    <location>
        <begin position="13"/>
        <end position="27"/>
    </location>
</feature>
<dbReference type="GO" id="GO:0051082">
    <property type="term" value="F:unfolded protein binding"/>
    <property type="evidence" value="ECO:0007669"/>
    <property type="project" value="InterPro"/>
</dbReference>
<dbReference type="EMBL" id="CAICTM010000053">
    <property type="protein sequence ID" value="CAB9499123.1"/>
    <property type="molecule type" value="Genomic_DNA"/>
</dbReference>
<dbReference type="GO" id="GO:0006457">
    <property type="term" value="P:protein folding"/>
    <property type="evidence" value="ECO:0007669"/>
    <property type="project" value="InterPro"/>
</dbReference>
<dbReference type="SMART" id="SM00271">
    <property type="entry name" value="DnaJ"/>
    <property type="match status" value="1"/>
</dbReference>
<keyword evidence="3" id="KW-0863">Zinc-finger</keyword>
<keyword evidence="2" id="KW-0677">Repeat</keyword>
<sequence length="418" mass="45944">MFGGGIPFEHFAHGGGGMPGGGRGGGSSEPPETTKLYETLEVEKTSTQKEIKKAYFKLSKIHHPDKGGDEHKFKEINAAYEILSDPEKREKYDKYGLEGVNDGHNYGGGEAEDLFSMFFGGGGRRRSAGPRKSPSLQHAIKVSLEDLYNGKTVKLAINRKVIVGDVKSCDSCGGQGIKLEVRQLGPGMITQVQRQCPDCGGQGNTAKTKSERKVLEVHVEKGMAHNEKITFRGMADELPNMEPGDIHFIIQQKEHDLFRRKGADLLVTKDVSLNQALTGFSWKIKHLDGRDIMIKTKPGQIIQCETTDSESGRTLPFIMMVKDEGMPSQGNPFVKGNMYIAFHVKFPTTLDANVISTLRSLLPDADIEEEYDPEQVEEHFLDEAELKHFGKGGAAVSSNEYDSDDEGGGPQPVQCQQS</sequence>
<evidence type="ECO:0000313" key="8">
    <source>
        <dbReference type="Proteomes" id="UP001153069"/>
    </source>
</evidence>
<dbReference type="InterPro" id="IPR008971">
    <property type="entry name" value="HSP40/DnaJ_pept-bd"/>
</dbReference>
<dbReference type="PANTHER" id="PTHR43888">
    <property type="entry name" value="DNAJ-LIKE-2, ISOFORM A-RELATED"/>
    <property type="match status" value="1"/>
</dbReference>
<dbReference type="InterPro" id="IPR002939">
    <property type="entry name" value="DnaJ_C"/>
</dbReference>
<dbReference type="Gene3D" id="2.10.230.10">
    <property type="entry name" value="Heat shock protein DnaJ, cysteine-rich domain"/>
    <property type="match status" value="1"/>
</dbReference>
<reference evidence="7" key="1">
    <citation type="submission" date="2020-06" db="EMBL/GenBank/DDBJ databases">
        <authorList>
            <consortium name="Plant Systems Biology data submission"/>
        </authorList>
    </citation>
    <scope>NUCLEOTIDE SEQUENCE</scope>
    <source>
        <strain evidence="7">D6</strain>
    </source>
</reference>
<dbReference type="CDD" id="cd10719">
    <property type="entry name" value="DnaJ_zf"/>
    <property type="match status" value="1"/>
</dbReference>
<keyword evidence="4" id="KW-0862">Zinc</keyword>
<comment type="caution">
    <text evidence="7">The sequence shown here is derived from an EMBL/GenBank/DDBJ whole genome shotgun (WGS) entry which is preliminary data.</text>
</comment>
<dbReference type="Pfam" id="PF00226">
    <property type="entry name" value="DnaJ"/>
    <property type="match status" value="1"/>
</dbReference>
<dbReference type="PRINTS" id="PR00625">
    <property type="entry name" value="JDOMAIN"/>
</dbReference>
<dbReference type="CDD" id="cd10747">
    <property type="entry name" value="DnaJ_C"/>
    <property type="match status" value="1"/>
</dbReference>
<evidence type="ECO:0000256" key="1">
    <source>
        <dbReference type="ARBA" id="ARBA00022723"/>
    </source>
</evidence>
<feature type="region of interest" description="Disordered" evidence="5">
    <location>
        <begin position="11"/>
        <end position="34"/>
    </location>
</feature>
<dbReference type="PROSITE" id="PS00636">
    <property type="entry name" value="DNAJ_1"/>
    <property type="match status" value="1"/>
</dbReference>
<name>A0A9N8H6V9_9STRA</name>
<dbReference type="SUPFAM" id="SSF49493">
    <property type="entry name" value="HSP40/DnaJ peptide-binding domain"/>
    <property type="match status" value="2"/>
</dbReference>
<dbReference type="InterPro" id="IPR018253">
    <property type="entry name" value="DnaJ_domain_CS"/>
</dbReference>
<dbReference type="SUPFAM" id="SSF57938">
    <property type="entry name" value="DnaJ/Hsp40 cysteine-rich domain"/>
    <property type="match status" value="1"/>
</dbReference>
<protein>
    <submittedName>
        <fullName evidence="7">DnaJ protein homolog 1</fullName>
    </submittedName>
</protein>
<dbReference type="AlphaFoldDB" id="A0A9N8H6V9"/>
<keyword evidence="1" id="KW-0479">Metal-binding</keyword>
<accession>A0A9N8H6V9</accession>
<dbReference type="InterPro" id="IPR036869">
    <property type="entry name" value="J_dom_sf"/>
</dbReference>
<evidence type="ECO:0000256" key="5">
    <source>
        <dbReference type="SAM" id="MobiDB-lite"/>
    </source>
</evidence>
<evidence type="ECO:0000313" key="7">
    <source>
        <dbReference type="EMBL" id="CAB9499123.1"/>
    </source>
</evidence>
<feature type="domain" description="J" evidence="6">
    <location>
        <begin position="35"/>
        <end position="96"/>
    </location>
</feature>
<dbReference type="InterPro" id="IPR001305">
    <property type="entry name" value="HSP_DnaJ_Cys-rich_dom"/>
</dbReference>
<dbReference type="FunFam" id="2.10.230.10:FF:000001">
    <property type="entry name" value="DnaJ subfamily A member 2"/>
    <property type="match status" value="1"/>
</dbReference>
<dbReference type="PROSITE" id="PS50076">
    <property type="entry name" value="DNAJ_2"/>
    <property type="match status" value="1"/>
</dbReference>
<feature type="region of interest" description="Disordered" evidence="5">
    <location>
        <begin position="392"/>
        <end position="418"/>
    </location>
</feature>
<proteinExistence type="predicted"/>
<dbReference type="InterPro" id="IPR044713">
    <property type="entry name" value="DNJA1/2-like"/>
</dbReference>
<dbReference type="GO" id="GO:0008270">
    <property type="term" value="F:zinc ion binding"/>
    <property type="evidence" value="ECO:0007669"/>
    <property type="project" value="UniProtKB-KW"/>
</dbReference>
<dbReference type="SUPFAM" id="SSF46565">
    <property type="entry name" value="Chaperone J-domain"/>
    <property type="match status" value="1"/>
</dbReference>